<accession>A0A9W6FX78</accession>
<reference evidence="1" key="1">
    <citation type="submission" date="2022-12" db="EMBL/GenBank/DDBJ databases">
        <title>Reference genome sequencing for broad-spectrum identification of bacterial and archaeal isolates by mass spectrometry.</title>
        <authorList>
            <person name="Sekiguchi Y."/>
            <person name="Tourlousse D.M."/>
        </authorList>
    </citation>
    <scope>NUCLEOTIDE SEQUENCE</scope>
    <source>
        <strain evidence="1">ASRB1</strain>
    </source>
</reference>
<keyword evidence="2" id="KW-1185">Reference proteome</keyword>
<evidence type="ECO:0000313" key="2">
    <source>
        <dbReference type="Proteomes" id="UP001144372"/>
    </source>
</evidence>
<evidence type="ECO:0000313" key="1">
    <source>
        <dbReference type="EMBL" id="GLI36473.1"/>
    </source>
</evidence>
<dbReference type="AlphaFoldDB" id="A0A9W6FX78"/>
<dbReference type="Proteomes" id="UP001144372">
    <property type="component" value="Unassembled WGS sequence"/>
</dbReference>
<dbReference type="PANTHER" id="PTHR35586">
    <property type="entry name" value="SLL1691 PROTEIN"/>
    <property type="match status" value="1"/>
</dbReference>
<dbReference type="RefSeq" id="WP_281796950.1">
    <property type="nucleotide sequence ID" value="NZ_BSDR01000001.1"/>
</dbReference>
<sequence length="346" mass="40690">MTQPQTDYDSAWKEVLERYFEEFISFFFPEAYAGIDWAMGYEFLDKELQQVVRDAELGRRLADKLVKVWSRDGEEAWVLVHVEVQGHVDREFAKRMYVYNYRLFDRYDRKVVTLAVLADTHPTWRPGGFGYNLWGCRVRIEFPAVKLLDYDAQWSELEQSINPFAVIVMTHLKTQATYRDAEGRLHWKLTLVKMLYHRGYTREDILELFRFIDWLMVLPEDIESSFTEALKQYEEDMKMPYVTSVERRGIQKGIQKGIQQGIEKGIEKGIETGIKKGIRQGLLQNSRESIIEILEARFEIVPSSISKNISAMEDLSLLKMLLKKAATVDSLQKFKEILEKMLQNRE</sequence>
<name>A0A9W6FX78_9BACT</name>
<dbReference type="EMBL" id="BSDR01000001">
    <property type="protein sequence ID" value="GLI36473.1"/>
    <property type="molecule type" value="Genomic_DNA"/>
</dbReference>
<gene>
    <name evidence="1" type="ORF">DAMNIGENAA_39060</name>
</gene>
<comment type="caution">
    <text evidence="1">The sequence shown here is derived from an EMBL/GenBank/DDBJ whole genome shotgun (WGS) entry which is preliminary data.</text>
</comment>
<protein>
    <recommendedName>
        <fullName evidence="3">Transposase</fullName>
    </recommendedName>
</protein>
<organism evidence="1 2">
    <name type="scientific">Desulforhabdus amnigena</name>
    <dbReference type="NCBI Taxonomy" id="40218"/>
    <lineage>
        <taxon>Bacteria</taxon>
        <taxon>Pseudomonadati</taxon>
        <taxon>Thermodesulfobacteriota</taxon>
        <taxon>Syntrophobacteria</taxon>
        <taxon>Syntrophobacterales</taxon>
        <taxon>Syntrophobacteraceae</taxon>
        <taxon>Desulforhabdus</taxon>
    </lineage>
</organism>
<proteinExistence type="predicted"/>
<dbReference type="PANTHER" id="PTHR35586:SF1">
    <property type="entry name" value="SLL1691 PROTEIN"/>
    <property type="match status" value="1"/>
</dbReference>
<evidence type="ECO:0008006" key="3">
    <source>
        <dbReference type="Google" id="ProtNLM"/>
    </source>
</evidence>